<reference evidence="5 6" key="1">
    <citation type="submission" date="2018-08" db="EMBL/GenBank/DDBJ databases">
        <title>Genome Lactobacillus garii FI11369.</title>
        <authorList>
            <person name="Diaz M."/>
            <person name="Narbad A."/>
        </authorList>
    </citation>
    <scope>NUCLEOTIDE SEQUENCE [LARGE SCALE GENOMIC DNA]</scope>
    <source>
        <strain evidence="5 6">FI11369</strain>
    </source>
</reference>
<protein>
    <recommendedName>
        <fullName evidence="1">citrate lyase holo-[acyl-carrier protein] synthase</fullName>
        <ecNumber evidence="1">2.7.7.61</ecNumber>
    </recommendedName>
</protein>
<keyword evidence="3 5" id="KW-0548">Nucleotidyltransferase</keyword>
<dbReference type="Pfam" id="PF03802">
    <property type="entry name" value="CitX"/>
    <property type="match status" value="1"/>
</dbReference>
<keyword evidence="2 5" id="KW-0808">Transferase</keyword>
<dbReference type="InterPro" id="IPR005551">
    <property type="entry name" value="CitX"/>
</dbReference>
<dbReference type="Proteomes" id="UP000283633">
    <property type="component" value="Unassembled WGS sequence"/>
</dbReference>
<comment type="caution">
    <text evidence="5">The sequence shown here is derived from an EMBL/GenBank/DDBJ whole genome shotgun (WGS) entry which is preliminary data.</text>
</comment>
<evidence type="ECO:0000313" key="5">
    <source>
        <dbReference type="EMBL" id="RRK09639.1"/>
    </source>
</evidence>
<dbReference type="AlphaFoldDB" id="A0A426D5H5"/>
<organism evidence="5 6">
    <name type="scientific">Lactiplantibacillus garii</name>
    <dbReference type="NCBI Taxonomy" id="2306423"/>
    <lineage>
        <taxon>Bacteria</taxon>
        <taxon>Bacillati</taxon>
        <taxon>Bacillota</taxon>
        <taxon>Bacilli</taxon>
        <taxon>Lactobacillales</taxon>
        <taxon>Lactobacillaceae</taxon>
        <taxon>Lactiplantibacillus</taxon>
    </lineage>
</organism>
<sequence>MSNQFKNLDGPEIELMAMLQTRDWRADQQRTILAAQPESTLIWSSTRIPGPVKTGTHLTTKYQAVANGIINKYGAAVVTAASFQRVTGFEFYVLVNEPAKRVKRDLVTFEQGAKFGQLCDLDVLTTGPDGLQHMSREDLMLPRRKCLVCGGDAKVCSRSRAHQLVEMQRAVDEIIAEGWREV</sequence>
<dbReference type="NCBIfam" id="NF002383">
    <property type="entry name" value="PRK01392.1"/>
    <property type="match status" value="1"/>
</dbReference>
<evidence type="ECO:0000313" key="6">
    <source>
        <dbReference type="Proteomes" id="UP000283633"/>
    </source>
</evidence>
<evidence type="ECO:0000256" key="4">
    <source>
        <dbReference type="ARBA" id="ARBA00048574"/>
    </source>
</evidence>
<gene>
    <name evidence="5" type="primary">citX</name>
    <name evidence="5" type="ORF">D1831_11570</name>
</gene>
<dbReference type="RefSeq" id="WP_125073080.1">
    <property type="nucleotide sequence ID" value="NZ_QWZQ01000045.1"/>
</dbReference>
<dbReference type="GO" id="GO:0050519">
    <property type="term" value="F:holo-citrate lyase synthase activity"/>
    <property type="evidence" value="ECO:0007669"/>
    <property type="project" value="UniProtKB-EC"/>
</dbReference>
<dbReference type="OrthoDB" id="3196716at2"/>
<accession>A0A426D5H5</accession>
<dbReference type="GO" id="GO:0051191">
    <property type="term" value="P:prosthetic group biosynthetic process"/>
    <property type="evidence" value="ECO:0007669"/>
    <property type="project" value="InterPro"/>
</dbReference>
<dbReference type="NCBIfam" id="TIGR03124">
    <property type="entry name" value="citrate_citX"/>
    <property type="match status" value="1"/>
</dbReference>
<evidence type="ECO:0000256" key="3">
    <source>
        <dbReference type="ARBA" id="ARBA00022695"/>
    </source>
</evidence>
<keyword evidence="6" id="KW-1185">Reference proteome</keyword>
<proteinExistence type="predicted"/>
<comment type="catalytic activity">
    <reaction evidence="4">
        <text>apo-[citrate lyase ACP] + 2'-(5''-triphospho-alpha-D-ribosyl)-3'-dephospho-CoA = holo-[citrate lyase ACP] + diphosphate</text>
        <dbReference type="Rhea" id="RHEA:16333"/>
        <dbReference type="Rhea" id="RHEA-COMP:10157"/>
        <dbReference type="Rhea" id="RHEA-COMP:10158"/>
        <dbReference type="ChEBI" id="CHEBI:29999"/>
        <dbReference type="ChEBI" id="CHEBI:33019"/>
        <dbReference type="ChEBI" id="CHEBI:61378"/>
        <dbReference type="ChEBI" id="CHEBI:82683"/>
        <dbReference type="EC" id="2.7.7.61"/>
    </reaction>
</comment>
<keyword evidence="5" id="KW-0456">Lyase</keyword>
<dbReference type="EC" id="2.7.7.61" evidence="1"/>
<dbReference type="GO" id="GO:0016829">
    <property type="term" value="F:lyase activity"/>
    <property type="evidence" value="ECO:0007669"/>
    <property type="project" value="UniProtKB-KW"/>
</dbReference>
<evidence type="ECO:0000256" key="1">
    <source>
        <dbReference type="ARBA" id="ARBA00012524"/>
    </source>
</evidence>
<name>A0A426D5H5_9LACO</name>
<evidence type="ECO:0000256" key="2">
    <source>
        <dbReference type="ARBA" id="ARBA00022679"/>
    </source>
</evidence>
<dbReference type="EMBL" id="QWZQ01000045">
    <property type="protein sequence ID" value="RRK09639.1"/>
    <property type="molecule type" value="Genomic_DNA"/>
</dbReference>